<accession>A0A849BVR7</accession>
<evidence type="ECO:0000256" key="1">
    <source>
        <dbReference type="SAM" id="MobiDB-lite"/>
    </source>
</evidence>
<protein>
    <submittedName>
        <fullName evidence="3">DUF2304 domain-containing protein</fullName>
    </submittedName>
</protein>
<proteinExistence type="predicted"/>
<gene>
    <name evidence="3" type="ORF">HLB09_15535</name>
</gene>
<dbReference type="InterPro" id="IPR019277">
    <property type="entry name" value="DUF2304"/>
</dbReference>
<feature type="non-terminal residue" evidence="3">
    <location>
        <position position="146"/>
    </location>
</feature>
<evidence type="ECO:0000313" key="4">
    <source>
        <dbReference type="Proteomes" id="UP000555552"/>
    </source>
</evidence>
<feature type="transmembrane region" description="Helical" evidence="2">
    <location>
        <begin position="48"/>
        <end position="70"/>
    </location>
</feature>
<keyword evidence="4" id="KW-1185">Reference proteome</keyword>
<dbReference type="AlphaFoldDB" id="A0A849BVR7"/>
<feature type="compositionally biased region" description="Low complexity" evidence="1">
    <location>
        <begin position="128"/>
        <end position="146"/>
    </location>
</feature>
<keyword evidence="2" id="KW-0812">Transmembrane</keyword>
<reference evidence="3 4" key="1">
    <citation type="submission" date="2020-05" db="EMBL/GenBank/DDBJ databases">
        <title>MicrobeNet Type strains.</title>
        <authorList>
            <person name="Nicholson A.C."/>
        </authorList>
    </citation>
    <scope>NUCLEOTIDE SEQUENCE [LARGE SCALE GENOMIC DNA]</scope>
    <source>
        <strain evidence="3 4">JCM 14547</strain>
    </source>
</reference>
<dbReference type="Proteomes" id="UP000555552">
    <property type="component" value="Unassembled WGS sequence"/>
</dbReference>
<dbReference type="Pfam" id="PF10066">
    <property type="entry name" value="DUF2304"/>
    <property type="match status" value="1"/>
</dbReference>
<evidence type="ECO:0000313" key="3">
    <source>
        <dbReference type="EMBL" id="NNH24474.1"/>
    </source>
</evidence>
<name>A0A849BVR7_9ACTN</name>
<keyword evidence="2" id="KW-0472">Membrane</keyword>
<feature type="transmembrane region" description="Helical" evidence="2">
    <location>
        <begin position="82"/>
        <end position="102"/>
    </location>
</feature>
<keyword evidence="2" id="KW-1133">Transmembrane helix</keyword>
<organism evidence="3 4">
    <name type="scientific">Pseudokineococcus marinus</name>
    <dbReference type="NCBI Taxonomy" id="351215"/>
    <lineage>
        <taxon>Bacteria</taxon>
        <taxon>Bacillati</taxon>
        <taxon>Actinomycetota</taxon>
        <taxon>Actinomycetes</taxon>
        <taxon>Kineosporiales</taxon>
        <taxon>Kineosporiaceae</taxon>
        <taxon>Pseudokineococcus</taxon>
    </lineage>
</organism>
<feature type="region of interest" description="Disordered" evidence="1">
    <location>
        <begin position="121"/>
        <end position="146"/>
    </location>
</feature>
<dbReference type="EMBL" id="JABEMA010000365">
    <property type="protein sequence ID" value="NNH24474.1"/>
    <property type="molecule type" value="Genomic_DNA"/>
</dbReference>
<feature type="transmembrane region" description="Helical" evidence="2">
    <location>
        <begin position="17"/>
        <end position="36"/>
    </location>
</feature>
<comment type="caution">
    <text evidence="3">The sequence shown here is derived from an EMBL/GenBank/DDBJ whole genome shotgun (WGS) entry which is preliminary data.</text>
</comment>
<evidence type="ECO:0000256" key="2">
    <source>
        <dbReference type="SAM" id="Phobius"/>
    </source>
</evidence>
<sequence>MRPPAPRPSGRSRRCPVIRAVLVVGIVGVVLVLVRGPRGVRHQALRRLALLAFAVGALVSLAFPDSWTWAARLLDVGRGADLLLYLTIVAFLGFVATSYIRFQEMQQQITRLSRRVALDAAPPPPAPGDVATTGGTAATVPAAGED</sequence>